<evidence type="ECO:0000313" key="1">
    <source>
        <dbReference type="EMBL" id="RDB29610.1"/>
    </source>
</evidence>
<keyword evidence="2" id="KW-1185">Reference proteome</keyword>
<dbReference type="InParanoid" id="A0A369K817"/>
<dbReference type="Proteomes" id="UP000076154">
    <property type="component" value="Unassembled WGS sequence"/>
</dbReference>
<name>A0A369K817_HYPMA</name>
<sequence length="126" mass="13930">MLAVPPCRSGYQGSPENAKNVVVCLRALGYCFYPQRRTFTSAYLRSGLTKTRHQDSRSSTSTLFAVATYLHSFMARLSQTKFLNPVGSSWSIFASRGPARSVSPEFGFGSRAVASEDQAIFYINEI</sequence>
<dbReference type="AlphaFoldDB" id="A0A369K817"/>
<protein>
    <submittedName>
        <fullName evidence="1">Uncharacterized protein</fullName>
    </submittedName>
</protein>
<organism evidence="1 2">
    <name type="scientific">Hypsizygus marmoreus</name>
    <name type="common">White beech mushroom</name>
    <name type="synonym">Agaricus marmoreus</name>
    <dbReference type="NCBI Taxonomy" id="39966"/>
    <lineage>
        <taxon>Eukaryota</taxon>
        <taxon>Fungi</taxon>
        <taxon>Dikarya</taxon>
        <taxon>Basidiomycota</taxon>
        <taxon>Agaricomycotina</taxon>
        <taxon>Agaricomycetes</taxon>
        <taxon>Agaricomycetidae</taxon>
        <taxon>Agaricales</taxon>
        <taxon>Tricholomatineae</taxon>
        <taxon>Lyophyllaceae</taxon>
        <taxon>Hypsizygus</taxon>
    </lineage>
</organism>
<reference evidence="1" key="1">
    <citation type="submission" date="2018-04" db="EMBL/GenBank/DDBJ databases">
        <title>Whole genome sequencing of Hypsizygus marmoreus.</title>
        <authorList>
            <person name="Choi I.-G."/>
            <person name="Min B."/>
            <person name="Kim J.-G."/>
            <person name="Kim S."/>
            <person name="Oh Y.-L."/>
            <person name="Kong W.-S."/>
            <person name="Park H."/>
            <person name="Jeong J."/>
            <person name="Song E.-S."/>
        </authorList>
    </citation>
    <scope>NUCLEOTIDE SEQUENCE [LARGE SCALE GENOMIC DNA]</scope>
    <source>
        <strain evidence="1">51987-8</strain>
    </source>
</reference>
<accession>A0A369K817</accession>
<proteinExistence type="predicted"/>
<gene>
    <name evidence="1" type="ORF">Hypma_015728</name>
</gene>
<evidence type="ECO:0000313" key="2">
    <source>
        <dbReference type="Proteomes" id="UP000076154"/>
    </source>
</evidence>
<dbReference type="EMBL" id="LUEZ02000010">
    <property type="protein sequence ID" value="RDB29610.1"/>
    <property type="molecule type" value="Genomic_DNA"/>
</dbReference>
<comment type="caution">
    <text evidence="1">The sequence shown here is derived from an EMBL/GenBank/DDBJ whole genome shotgun (WGS) entry which is preliminary data.</text>
</comment>